<keyword evidence="2" id="KW-1133">Transmembrane helix</keyword>
<keyword evidence="2" id="KW-0472">Membrane</keyword>
<keyword evidence="2" id="KW-0812">Transmembrane</keyword>
<feature type="compositionally biased region" description="Polar residues" evidence="1">
    <location>
        <begin position="227"/>
        <end position="238"/>
    </location>
</feature>
<evidence type="ECO:0000256" key="3">
    <source>
        <dbReference type="SAM" id="SignalP"/>
    </source>
</evidence>
<evidence type="ECO:0000256" key="1">
    <source>
        <dbReference type="SAM" id="MobiDB-lite"/>
    </source>
</evidence>
<protein>
    <recommendedName>
        <fullName evidence="6">CPR type cuticle protein</fullName>
    </recommendedName>
</protein>
<feature type="chain" id="PRO_5035182183" description="CPR type cuticle protein" evidence="3">
    <location>
        <begin position="22"/>
        <end position="507"/>
    </location>
</feature>
<name>A0A8I6RFT4_CIMLE</name>
<evidence type="ECO:0008006" key="6">
    <source>
        <dbReference type="Google" id="ProtNLM"/>
    </source>
</evidence>
<proteinExistence type="predicted"/>
<feature type="compositionally biased region" description="Polar residues" evidence="1">
    <location>
        <begin position="257"/>
        <end position="271"/>
    </location>
</feature>
<evidence type="ECO:0000313" key="5">
    <source>
        <dbReference type="Proteomes" id="UP000494040"/>
    </source>
</evidence>
<dbReference type="KEGG" id="clec:106662709"/>
<sequence length="507" mass="57202">MGILSIICIAFGLIQLAISTAETFETPVHLYKPPSSHKSPKEHILINVQPSDNKSTDRLENRDYWKREIVEITAGDPTTDSTLHVPNYGIDCVNEKECESVRAETTPMPTFRPYSQEELNVFLKKYVETNGKYPDQPTNKLANLYMDEPVNVLEGSKESGKTQEKSKSWQLMQAHAHNHPYDDKTGWVTLEPIPWSASQVQKWEPNNRPQTPQWEKPGYQQQYQQQTSSPPWNKPNNKWQDRPWSNKPTYEYPSSPKPQSNWNDNKFSSKPSGWPSDNWGSSSDIITDGGPSHFPSDPPKKPTWYDRPHTEIVYHEGKEPYQPNSNPSEGDGHWVLLSSTKGYSVPHRNRAFQRALLINSQSPTKNGVPSVKSHRSVRLTVLPPMNGTNTTTSHGGLLEVEQTFQTVDEAQREHAAKMLRLETVNRTSSGPPPPPPVAAKRSGTAVRVYPIRSPQSQARGNAVLAAVGAGMVPATMAMLLPMVLGKRRRRSIEHPFNVFRPNHLFND</sequence>
<feature type="signal peptide" evidence="3">
    <location>
        <begin position="1"/>
        <end position="21"/>
    </location>
</feature>
<dbReference type="EnsemblMetazoa" id="XM_014386947.2">
    <property type="protein sequence ID" value="XP_014242433.1"/>
    <property type="gene ID" value="LOC106662709"/>
</dbReference>
<dbReference type="GeneID" id="106662709"/>
<reference evidence="4" key="1">
    <citation type="submission" date="2022-01" db="UniProtKB">
        <authorList>
            <consortium name="EnsemblMetazoa"/>
        </authorList>
    </citation>
    <scope>IDENTIFICATION</scope>
</reference>
<dbReference type="OrthoDB" id="8185211at2759"/>
<accession>A0A8I6RFT4</accession>
<feature type="region of interest" description="Disordered" evidence="1">
    <location>
        <begin position="198"/>
        <end position="306"/>
    </location>
</feature>
<dbReference type="Proteomes" id="UP000494040">
    <property type="component" value="Unassembled WGS sequence"/>
</dbReference>
<dbReference type="OMA" id="VKQHKHP"/>
<organism evidence="4 5">
    <name type="scientific">Cimex lectularius</name>
    <name type="common">Bed bug</name>
    <name type="synonym">Acanthia lectularia</name>
    <dbReference type="NCBI Taxonomy" id="79782"/>
    <lineage>
        <taxon>Eukaryota</taxon>
        <taxon>Metazoa</taxon>
        <taxon>Ecdysozoa</taxon>
        <taxon>Arthropoda</taxon>
        <taxon>Hexapoda</taxon>
        <taxon>Insecta</taxon>
        <taxon>Pterygota</taxon>
        <taxon>Neoptera</taxon>
        <taxon>Paraneoptera</taxon>
        <taxon>Hemiptera</taxon>
        <taxon>Heteroptera</taxon>
        <taxon>Panheteroptera</taxon>
        <taxon>Cimicomorpha</taxon>
        <taxon>Cimicidae</taxon>
        <taxon>Cimex</taxon>
    </lineage>
</organism>
<dbReference type="RefSeq" id="XP_014242433.1">
    <property type="nucleotide sequence ID" value="XM_014386947.2"/>
</dbReference>
<keyword evidence="3" id="KW-0732">Signal</keyword>
<evidence type="ECO:0000256" key="2">
    <source>
        <dbReference type="SAM" id="Phobius"/>
    </source>
</evidence>
<dbReference type="AlphaFoldDB" id="A0A8I6RFT4"/>
<keyword evidence="5" id="KW-1185">Reference proteome</keyword>
<evidence type="ECO:0000313" key="4">
    <source>
        <dbReference type="EnsemblMetazoa" id="XP_014242433.1"/>
    </source>
</evidence>
<feature type="transmembrane region" description="Helical" evidence="2">
    <location>
        <begin position="462"/>
        <end position="484"/>
    </location>
</feature>